<comment type="caution">
    <text evidence="1">The sequence shown here is derived from an EMBL/GenBank/DDBJ whole genome shotgun (WGS) entry which is preliminary data.</text>
</comment>
<dbReference type="Proteomes" id="UP001152523">
    <property type="component" value="Unassembled WGS sequence"/>
</dbReference>
<keyword evidence="2" id="KW-1185">Reference proteome</keyword>
<reference evidence="1" key="1">
    <citation type="submission" date="2022-07" db="EMBL/GenBank/DDBJ databases">
        <authorList>
            <person name="Macas J."/>
            <person name="Novak P."/>
            <person name="Neumann P."/>
        </authorList>
    </citation>
    <scope>NUCLEOTIDE SEQUENCE</scope>
</reference>
<organism evidence="1 2">
    <name type="scientific">Cuscuta epithymum</name>
    <dbReference type="NCBI Taxonomy" id="186058"/>
    <lineage>
        <taxon>Eukaryota</taxon>
        <taxon>Viridiplantae</taxon>
        <taxon>Streptophyta</taxon>
        <taxon>Embryophyta</taxon>
        <taxon>Tracheophyta</taxon>
        <taxon>Spermatophyta</taxon>
        <taxon>Magnoliopsida</taxon>
        <taxon>eudicotyledons</taxon>
        <taxon>Gunneridae</taxon>
        <taxon>Pentapetalae</taxon>
        <taxon>asterids</taxon>
        <taxon>lamiids</taxon>
        <taxon>Solanales</taxon>
        <taxon>Convolvulaceae</taxon>
        <taxon>Cuscuteae</taxon>
        <taxon>Cuscuta</taxon>
        <taxon>Cuscuta subgen. Cuscuta</taxon>
    </lineage>
</organism>
<evidence type="ECO:0000313" key="1">
    <source>
        <dbReference type="EMBL" id="CAH9109623.1"/>
    </source>
</evidence>
<gene>
    <name evidence="1" type="ORF">CEPIT_LOCUS18855</name>
</gene>
<evidence type="ECO:0000313" key="2">
    <source>
        <dbReference type="Proteomes" id="UP001152523"/>
    </source>
</evidence>
<protein>
    <submittedName>
        <fullName evidence="1">Uncharacterized protein</fullName>
    </submittedName>
</protein>
<accession>A0AAV0DVS7</accession>
<dbReference type="EMBL" id="CAMAPF010000155">
    <property type="protein sequence ID" value="CAH9109623.1"/>
    <property type="molecule type" value="Genomic_DNA"/>
</dbReference>
<dbReference type="AlphaFoldDB" id="A0AAV0DVS7"/>
<name>A0AAV0DVS7_9ASTE</name>
<proteinExistence type="predicted"/>
<sequence length="325" mass="37804">MSDSLKPNLEELEVDREVDDRVLFPPESDFSEVCSCIDCSAKTEALKAFEIDLRSKDTIVLEHENQLQPAIVACMALSAASEWTKNMLNRLHDDLKRLYKESGVSWTLTRSKSEEELRDVDIKIGNMMLDNGLIKEIVTPDGSETDVFDDRPLVRVIHFGIVWYADTKYKDAAHDILKKIEEIENQHEQDKKSAAEEGKPLDFSISKKHINNQINLLKMLPVGEMYQDFQNLVHIAARKHVDFILKAEKEINETYRSMIVIRRQFWKHYQEIASFTRNDDKEKHNWSGLEETLDSLAKKADLFKEAWQNEYEQHFGPSKNQKTMQ</sequence>